<dbReference type="EMBL" id="JAUKWQ010000002">
    <property type="protein sequence ID" value="MDO1582434.1"/>
    <property type="molecule type" value="Genomic_DNA"/>
</dbReference>
<keyword evidence="2" id="KW-1185">Reference proteome</keyword>
<dbReference type="RefSeq" id="WP_302076572.1">
    <property type="nucleotide sequence ID" value="NZ_JAUKWQ010000002.1"/>
</dbReference>
<name>A0ABT8SVG0_9HYPH</name>
<evidence type="ECO:0008006" key="3">
    <source>
        <dbReference type="Google" id="ProtNLM"/>
    </source>
</evidence>
<evidence type="ECO:0000313" key="2">
    <source>
        <dbReference type="Proteomes" id="UP001169006"/>
    </source>
</evidence>
<comment type="caution">
    <text evidence="1">The sequence shown here is derived from an EMBL/GenBank/DDBJ whole genome shotgun (WGS) entry which is preliminary data.</text>
</comment>
<dbReference type="Proteomes" id="UP001169006">
    <property type="component" value="Unassembled WGS sequence"/>
</dbReference>
<reference evidence="1" key="2">
    <citation type="submission" date="2023-07" db="EMBL/GenBank/DDBJ databases">
        <authorList>
            <person name="Sun H."/>
        </authorList>
    </citation>
    <scope>NUCLEOTIDE SEQUENCE</scope>
    <source>
        <strain evidence="1">05753</strain>
    </source>
</reference>
<proteinExistence type="predicted"/>
<organism evidence="1 2">
    <name type="scientific">Rhizobium oryzicola</name>
    <dbReference type="NCBI Taxonomy" id="1232668"/>
    <lineage>
        <taxon>Bacteria</taxon>
        <taxon>Pseudomonadati</taxon>
        <taxon>Pseudomonadota</taxon>
        <taxon>Alphaproteobacteria</taxon>
        <taxon>Hyphomicrobiales</taxon>
        <taxon>Rhizobiaceae</taxon>
        <taxon>Rhizobium/Agrobacterium group</taxon>
        <taxon>Rhizobium</taxon>
    </lineage>
</organism>
<evidence type="ECO:0000313" key="1">
    <source>
        <dbReference type="EMBL" id="MDO1582434.1"/>
    </source>
</evidence>
<sequence length="520" mass="54431">MRASEYLVEVEAHDGASIVKKYVSTCGYVTGPADTPANTVYAAAIADAGTYSSSFFGTGRTTGKAEVGYGDIILANADGALDDWLSLAFDGRPITIRRIASPQAAFSSAVTVFTGTVQSLDSSSARTTLRLRIYDRRLVLDKPLQTNRYGGTTTSGGMNTADGNDDLKDRLKPLVFGKAFNVPATPANAYDLIYQVHDGAVSSIIAYDGGVALEAGADFATIAALRAATIQPGTFATAKALGLFRLGWSPAFDVTADVVEGAATADRYPAAIAKRIMARMGLSAADYGAASFAALDAAAPIECGIYLDSETNALDAIDKVMSSVGASIVPDALGVFQAGRIAVPGAPVMTITEHDVLNDGGDQGGGSFGVIANPDMDGAVVAWRVILKYRQIYQTQDRSALAGKISDATRAYLAKQWREATADNAGIKTVHLLADEMTAETAIAAQADAEAEAARRLGLYGVTRFVLSVDVRISDAVLATLGASVNAVLPLGLFRNGRAMLVIGRVEERSKERVTLTLWG</sequence>
<reference evidence="1" key="1">
    <citation type="journal article" date="2015" name="Int. J. Syst. Evol. Microbiol.">
        <title>Rhizobium oryzicola sp. nov., potential plant-growth-promoting endophytic bacteria isolated from rice roots.</title>
        <authorList>
            <person name="Zhang X.X."/>
            <person name="Gao J.S."/>
            <person name="Cao Y.H."/>
            <person name="Sheirdil R.A."/>
            <person name="Wang X.C."/>
            <person name="Zhang L."/>
        </authorList>
    </citation>
    <scope>NUCLEOTIDE SEQUENCE</scope>
    <source>
        <strain evidence="1">05753</strain>
    </source>
</reference>
<protein>
    <recommendedName>
        <fullName evidence="3">Phage tail protein</fullName>
    </recommendedName>
</protein>
<accession>A0ABT8SVG0</accession>
<gene>
    <name evidence="1" type="ORF">Q2T52_10010</name>
</gene>